<dbReference type="EMBL" id="VSRR010004180">
    <property type="protein sequence ID" value="MPC38816.1"/>
    <property type="molecule type" value="Genomic_DNA"/>
</dbReference>
<keyword evidence="3" id="KW-1185">Reference proteome</keyword>
<feature type="compositionally biased region" description="Polar residues" evidence="1">
    <location>
        <begin position="316"/>
        <end position="334"/>
    </location>
</feature>
<name>A0A5B7F0G8_PORTR</name>
<feature type="compositionally biased region" description="Polar residues" evidence="1">
    <location>
        <begin position="240"/>
        <end position="253"/>
    </location>
</feature>
<feature type="compositionally biased region" description="Acidic residues" evidence="1">
    <location>
        <begin position="1"/>
        <end position="16"/>
    </location>
</feature>
<reference evidence="2 3" key="1">
    <citation type="submission" date="2019-05" db="EMBL/GenBank/DDBJ databases">
        <title>Another draft genome of Portunus trituberculatus and its Hox gene families provides insights of decapod evolution.</title>
        <authorList>
            <person name="Jeong J.-H."/>
            <person name="Song I."/>
            <person name="Kim S."/>
            <person name="Choi T."/>
            <person name="Kim D."/>
            <person name="Ryu S."/>
            <person name="Kim W."/>
        </authorList>
    </citation>
    <scope>NUCLEOTIDE SEQUENCE [LARGE SCALE GENOMIC DNA]</scope>
    <source>
        <tissue evidence="2">Muscle</tissue>
    </source>
</reference>
<comment type="caution">
    <text evidence="2">The sequence shown here is derived from an EMBL/GenBank/DDBJ whole genome shotgun (WGS) entry which is preliminary data.</text>
</comment>
<accession>A0A5B7F0G8</accession>
<feature type="compositionally biased region" description="Low complexity" evidence="1">
    <location>
        <begin position="43"/>
        <end position="57"/>
    </location>
</feature>
<protein>
    <submittedName>
        <fullName evidence="2">Uncharacterized protein</fullName>
    </submittedName>
</protein>
<dbReference type="Proteomes" id="UP000324222">
    <property type="component" value="Unassembled WGS sequence"/>
</dbReference>
<organism evidence="2 3">
    <name type="scientific">Portunus trituberculatus</name>
    <name type="common">Swimming crab</name>
    <name type="synonym">Neptunus trituberculatus</name>
    <dbReference type="NCBI Taxonomy" id="210409"/>
    <lineage>
        <taxon>Eukaryota</taxon>
        <taxon>Metazoa</taxon>
        <taxon>Ecdysozoa</taxon>
        <taxon>Arthropoda</taxon>
        <taxon>Crustacea</taxon>
        <taxon>Multicrustacea</taxon>
        <taxon>Malacostraca</taxon>
        <taxon>Eumalacostraca</taxon>
        <taxon>Eucarida</taxon>
        <taxon>Decapoda</taxon>
        <taxon>Pleocyemata</taxon>
        <taxon>Brachyura</taxon>
        <taxon>Eubrachyura</taxon>
        <taxon>Portunoidea</taxon>
        <taxon>Portunidae</taxon>
        <taxon>Portuninae</taxon>
        <taxon>Portunus</taxon>
    </lineage>
</organism>
<feature type="compositionally biased region" description="Low complexity" evidence="1">
    <location>
        <begin position="87"/>
        <end position="103"/>
    </location>
</feature>
<feature type="compositionally biased region" description="Polar residues" evidence="1">
    <location>
        <begin position="169"/>
        <end position="178"/>
    </location>
</feature>
<feature type="compositionally biased region" description="Polar residues" evidence="1">
    <location>
        <begin position="32"/>
        <end position="41"/>
    </location>
</feature>
<evidence type="ECO:0000256" key="1">
    <source>
        <dbReference type="SAM" id="MobiDB-lite"/>
    </source>
</evidence>
<feature type="compositionally biased region" description="Polar residues" evidence="1">
    <location>
        <begin position="134"/>
        <end position="143"/>
    </location>
</feature>
<gene>
    <name evidence="2" type="ORF">E2C01_032332</name>
</gene>
<evidence type="ECO:0000313" key="2">
    <source>
        <dbReference type="EMBL" id="MPC38816.1"/>
    </source>
</evidence>
<proteinExistence type="predicted"/>
<feature type="region of interest" description="Disordered" evidence="1">
    <location>
        <begin position="1"/>
        <end position="253"/>
    </location>
</feature>
<feature type="region of interest" description="Disordered" evidence="1">
    <location>
        <begin position="274"/>
        <end position="367"/>
    </location>
</feature>
<feature type="compositionally biased region" description="Basic and acidic residues" evidence="1">
    <location>
        <begin position="75"/>
        <end position="86"/>
    </location>
</feature>
<sequence>MVDDLLECTGDEEDPFALDRYVDVSRDPTFGHTLQPSQGHTHSPGPASQPATSSSSSRHTPQMGVTALKMIPESKVLKSPESRRFGDSGSRSSSGKQESGSQSPKTHLLDLHLGRRHKRVPSGGQGSGEHANKSSESPNMSPRQNREGAQSPKGIRLDLHITRKHKRSLSGSQSGSETQHNKVGDSPNLSSRPSSARVEGSTHSPKANFLDIHLNHRHKRSSSGGQGMVDFVSDKFGDSPATSTELLTKDTSPTSDKRFISFLKTHIPFVSSQTQSAGLNFRSQASPSSAPEEEAPDAPPKSVSTRHSGHVRHSSESGPGQTLHHQSAPSTPSKMANRHSADLSGPPLRPRSVVVDGNRFQEDLWDL</sequence>
<evidence type="ECO:0000313" key="3">
    <source>
        <dbReference type="Proteomes" id="UP000324222"/>
    </source>
</evidence>
<feature type="compositionally biased region" description="Polar residues" evidence="1">
    <location>
        <begin position="274"/>
        <end position="284"/>
    </location>
</feature>
<dbReference type="AlphaFoldDB" id="A0A5B7F0G8"/>